<protein>
    <submittedName>
        <fullName evidence="2">Acyl carrier protein</fullName>
    </submittedName>
</protein>
<keyword evidence="3" id="KW-1185">Reference proteome</keyword>
<organism evidence="2 3">
    <name type="scientific">Dongia soli</name>
    <dbReference type="NCBI Taxonomy" id="600628"/>
    <lineage>
        <taxon>Bacteria</taxon>
        <taxon>Pseudomonadati</taxon>
        <taxon>Pseudomonadota</taxon>
        <taxon>Alphaproteobacteria</taxon>
        <taxon>Rhodospirillales</taxon>
        <taxon>Dongiaceae</taxon>
        <taxon>Dongia</taxon>
    </lineage>
</organism>
<dbReference type="Pfam" id="PF00550">
    <property type="entry name" value="PP-binding"/>
    <property type="match status" value="1"/>
</dbReference>
<dbReference type="InterPro" id="IPR036736">
    <property type="entry name" value="ACP-like_sf"/>
</dbReference>
<sequence length="87" mass="9641">MDQQLRSLLQEHAKLSVDVASLNDDTDLFSVGLSSFSTVRLMLSIENAFDIEFPDHLLTRQTFESIASIRNVVTELLSMKVADGIGV</sequence>
<dbReference type="SUPFAM" id="SSF47336">
    <property type="entry name" value="ACP-like"/>
    <property type="match status" value="1"/>
</dbReference>
<evidence type="ECO:0000259" key="1">
    <source>
        <dbReference type="PROSITE" id="PS50075"/>
    </source>
</evidence>
<accession>A0ABU5ED29</accession>
<comment type="caution">
    <text evidence="2">The sequence shown here is derived from an EMBL/GenBank/DDBJ whole genome shotgun (WGS) entry which is preliminary data.</text>
</comment>
<dbReference type="NCBIfam" id="NF005480">
    <property type="entry name" value="PRK07081.1"/>
    <property type="match status" value="1"/>
</dbReference>
<evidence type="ECO:0000313" key="2">
    <source>
        <dbReference type="EMBL" id="MDY0884251.1"/>
    </source>
</evidence>
<gene>
    <name evidence="2" type="ORF">SMD27_15505</name>
</gene>
<proteinExistence type="predicted"/>
<dbReference type="Proteomes" id="UP001279642">
    <property type="component" value="Unassembled WGS sequence"/>
</dbReference>
<dbReference type="InterPro" id="IPR009081">
    <property type="entry name" value="PP-bd_ACP"/>
</dbReference>
<name>A0ABU5ED29_9PROT</name>
<dbReference type="Gene3D" id="1.10.1200.10">
    <property type="entry name" value="ACP-like"/>
    <property type="match status" value="1"/>
</dbReference>
<dbReference type="PROSITE" id="PS50075">
    <property type="entry name" value="CARRIER"/>
    <property type="match status" value="1"/>
</dbReference>
<evidence type="ECO:0000313" key="3">
    <source>
        <dbReference type="Proteomes" id="UP001279642"/>
    </source>
</evidence>
<feature type="domain" description="Carrier" evidence="1">
    <location>
        <begin position="1"/>
        <end position="77"/>
    </location>
</feature>
<dbReference type="RefSeq" id="WP_320509318.1">
    <property type="nucleotide sequence ID" value="NZ_JAXCLW010000004.1"/>
</dbReference>
<reference evidence="2 3" key="1">
    <citation type="journal article" date="2016" name="Antonie Van Leeuwenhoek">
        <title>Dongia soli sp. nov., isolated from soil from Dokdo, Korea.</title>
        <authorList>
            <person name="Kim D.U."/>
            <person name="Lee H."/>
            <person name="Kim H."/>
            <person name="Kim S.G."/>
            <person name="Ka J.O."/>
        </authorList>
    </citation>
    <scope>NUCLEOTIDE SEQUENCE [LARGE SCALE GENOMIC DNA]</scope>
    <source>
        <strain evidence="2 3">D78</strain>
    </source>
</reference>
<dbReference type="EMBL" id="JAXCLW010000004">
    <property type="protein sequence ID" value="MDY0884251.1"/>
    <property type="molecule type" value="Genomic_DNA"/>
</dbReference>